<keyword evidence="2 5" id="KW-0489">Methyltransferase</keyword>
<dbReference type="GO" id="GO:0005737">
    <property type="term" value="C:cytoplasm"/>
    <property type="evidence" value="ECO:0007669"/>
    <property type="project" value="UniProtKB-SubCell"/>
</dbReference>
<accession>A0A1J9QW77</accession>
<evidence type="ECO:0000256" key="1">
    <source>
        <dbReference type="ARBA" id="ARBA00022490"/>
    </source>
</evidence>
<dbReference type="GO" id="GO:0032259">
    <property type="term" value="P:methylation"/>
    <property type="evidence" value="ECO:0007669"/>
    <property type="project" value="UniProtKB-KW"/>
</dbReference>
<feature type="binding site" evidence="5">
    <location>
        <begin position="162"/>
        <end position="164"/>
    </location>
    <ligand>
        <name>S-adenosyl-L-methionine</name>
        <dbReference type="ChEBI" id="CHEBI:59789"/>
    </ligand>
</feature>
<dbReference type="EMBL" id="LGTZ01000555">
    <property type="protein sequence ID" value="OJD24475.1"/>
    <property type="molecule type" value="Genomic_DNA"/>
</dbReference>
<evidence type="ECO:0000256" key="5">
    <source>
        <dbReference type="HAMAP-Rule" id="MF_03223"/>
    </source>
</evidence>
<dbReference type="STRING" id="1658174.A0A1J9QW77"/>
<dbReference type="Pfam" id="PF10294">
    <property type="entry name" value="Methyltransf_16"/>
    <property type="match status" value="1"/>
</dbReference>
<gene>
    <name evidence="5" type="primary">EFM7</name>
    <name evidence="6" type="ORF">ACJ73_04169</name>
</gene>
<feature type="binding site" evidence="5">
    <location>
        <position position="135"/>
    </location>
    <ligand>
        <name>S-adenosyl-L-methionine</name>
        <dbReference type="ChEBI" id="CHEBI:59789"/>
    </ligand>
</feature>
<dbReference type="HAMAP" id="MF_03223">
    <property type="entry name" value="Methyltr_EFM7"/>
    <property type="match status" value="1"/>
</dbReference>
<evidence type="ECO:0000313" key="7">
    <source>
        <dbReference type="Proteomes" id="UP000242791"/>
    </source>
</evidence>
<dbReference type="Proteomes" id="UP000242791">
    <property type="component" value="Unassembled WGS sequence"/>
</dbReference>
<feature type="binding site" evidence="5">
    <location>
        <position position="184"/>
    </location>
    <ligand>
        <name>S-adenosyl-L-methionine</name>
        <dbReference type="ChEBI" id="CHEBI:59789"/>
    </ligand>
</feature>
<feature type="binding site" evidence="5">
    <location>
        <position position="258"/>
    </location>
    <ligand>
        <name>S-adenosyl-L-methionine</name>
        <dbReference type="ChEBI" id="CHEBI:59789"/>
    </ligand>
</feature>
<keyword evidence="4 5" id="KW-0949">S-adenosyl-L-methionine</keyword>
<proteinExistence type="inferred from homology"/>
<comment type="caution">
    <text evidence="6">The sequence shown here is derived from an EMBL/GenBank/DDBJ whole genome shotgun (WGS) entry which is preliminary data.</text>
</comment>
<comment type="subcellular location">
    <subcellularLocation>
        <location evidence="5">Cytoplasm</location>
    </subcellularLocation>
</comment>
<evidence type="ECO:0000256" key="3">
    <source>
        <dbReference type="ARBA" id="ARBA00022679"/>
    </source>
</evidence>
<dbReference type="InterPro" id="IPR029063">
    <property type="entry name" value="SAM-dependent_MTases_sf"/>
</dbReference>
<dbReference type="OrthoDB" id="46564at2759"/>
<dbReference type="Gene3D" id="3.40.50.150">
    <property type="entry name" value="Vaccinia Virus protein VP39"/>
    <property type="match status" value="1"/>
</dbReference>
<comment type="similarity">
    <text evidence="5">Belongs to the class I-like SAM-binding methyltransferase superfamily. EFM7 family.</text>
</comment>
<dbReference type="EC" id="2.1.1.-" evidence="5"/>
<evidence type="ECO:0000313" key="6">
    <source>
        <dbReference type="EMBL" id="OJD24475.1"/>
    </source>
</evidence>
<dbReference type="PROSITE" id="PS51560">
    <property type="entry name" value="SAM_MT_NNT1"/>
    <property type="match status" value="1"/>
</dbReference>
<sequence length="356" mass="40224">MHPLFGQTEIDGRGRCRKLLAVMKLLSHRYYLGQIGFCRGVEVKNLERLAHNIFIYHHTKHSFHHLNTELAFPLLAMDSNSDNESDTEFGGLFRDPEGFLPPPKEATFEVYTMRSGQTIKLRLVGSHPLWGFLLWNAGKSSADYLEDKAREWVEGRHILELGAGAGLPSLVCAILGARTAVVTDYPDFDLVENMRVNAQACESLLSLGGTDGSNPKSSPLRVEGFKWGADPETVLRHLPEDAGVGVNGVRGFDLLILADVIYNHPQHAQLITSVKQTLKRTRDAVAFVVFTPYQPWLFEKIVAFFPRAEESGFVVTKVFERMMEKVMFEEDPGDETLRRTVFGYELRWKEEELGKQ</sequence>
<dbReference type="PANTHER" id="PTHR14614">
    <property type="entry name" value="HEPATOCELLULAR CARCINOMA-ASSOCIATED ANTIGEN"/>
    <property type="match status" value="1"/>
</dbReference>
<protein>
    <recommendedName>
        <fullName evidence="5">Protein N-terminal and lysine N-methyltransferase EFM7</fullName>
        <ecNumber evidence="5">2.1.1.-</ecNumber>
    </recommendedName>
    <alternativeName>
        <fullName evidence="5">Elongation factor methyltransferase 7</fullName>
    </alternativeName>
</protein>
<dbReference type="PANTHER" id="PTHR14614:SF10">
    <property type="entry name" value="PROTEIN N-TERMINAL AND LYSINE N-METHYLTRANSFERASE EFM7"/>
    <property type="match status" value="1"/>
</dbReference>
<dbReference type="VEuPathDB" id="FungiDB:ACJ73_04169"/>
<reference evidence="6 7" key="1">
    <citation type="submission" date="2015-08" db="EMBL/GenBank/DDBJ databases">
        <title>Emmonsia species relationships and genome sequence.</title>
        <authorList>
            <person name="Cuomo C.A."/>
            <person name="Schwartz I.S."/>
            <person name="Kenyon C."/>
            <person name="De Hoog G.S."/>
            <person name="Govender N.P."/>
            <person name="Botha A."/>
            <person name="Moreno L."/>
            <person name="De Vries M."/>
            <person name="Munoz J.F."/>
            <person name="Stielow J.B."/>
        </authorList>
    </citation>
    <scope>NUCLEOTIDE SEQUENCE [LARGE SCALE GENOMIC DNA]</scope>
    <source>
        <strain evidence="6 7">EI222</strain>
    </source>
</reference>
<dbReference type="InterPro" id="IPR019410">
    <property type="entry name" value="Methyltransf_16"/>
</dbReference>
<keyword evidence="7" id="KW-1185">Reference proteome</keyword>
<dbReference type="GO" id="GO:0071885">
    <property type="term" value="F:N-terminal protein N-methyltransferase activity"/>
    <property type="evidence" value="ECO:0007669"/>
    <property type="project" value="UniProtKB-UniRule"/>
</dbReference>
<comment type="function">
    <text evidence="5">S-adenosyl-L-methionine-dependent protein methyltransferase that trimethylates the N-terminal glycine 'Gly-2' of elongation factor 1-alpha, before also catalyzing the mono- and dimethylation of 'Lys-3'.</text>
</comment>
<keyword evidence="1 5" id="KW-0963">Cytoplasm</keyword>
<evidence type="ECO:0000256" key="4">
    <source>
        <dbReference type="ARBA" id="ARBA00022691"/>
    </source>
</evidence>
<keyword evidence="3 5" id="KW-0808">Transferase</keyword>
<dbReference type="InterPro" id="IPR025784">
    <property type="entry name" value="EFM7"/>
</dbReference>
<feature type="binding site" evidence="5">
    <location>
        <position position="227"/>
    </location>
    <ligand>
        <name>S-adenosyl-L-methionine</name>
        <dbReference type="ChEBI" id="CHEBI:59789"/>
    </ligand>
</feature>
<dbReference type="GO" id="GO:0016279">
    <property type="term" value="F:protein-lysine N-methyltransferase activity"/>
    <property type="evidence" value="ECO:0007669"/>
    <property type="project" value="UniProtKB-UniRule"/>
</dbReference>
<dbReference type="AlphaFoldDB" id="A0A1J9QW77"/>
<organism evidence="6 7">
    <name type="scientific">Blastomyces percursus</name>
    <dbReference type="NCBI Taxonomy" id="1658174"/>
    <lineage>
        <taxon>Eukaryota</taxon>
        <taxon>Fungi</taxon>
        <taxon>Dikarya</taxon>
        <taxon>Ascomycota</taxon>
        <taxon>Pezizomycotina</taxon>
        <taxon>Eurotiomycetes</taxon>
        <taxon>Eurotiomycetidae</taxon>
        <taxon>Onygenales</taxon>
        <taxon>Ajellomycetaceae</taxon>
        <taxon>Blastomyces</taxon>
    </lineage>
</organism>
<evidence type="ECO:0000256" key="2">
    <source>
        <dbReference type="ARBA" id="ARBA00022603"/>
    </source>
</evidence>
<name>A0A1J9QW77_9EURO</name>
<dbReference type="SUPFAM" id="SSF53335">
    <property type="entry name" value="S-adenosyl-L-methionine-dependent methyltransferases"/>
    <property type="match status" value="1"/>
</dbReference>